<gene>
    <name evidence="2" type="ORF">BDV23DRAFT_196061</name>
</gene>
<dbReference type="AlphaFoldDB" id="A0A5N7BYT3"/>
<evidence type="ECO:0000256" key="1">
    <source>
        <dbReference type="SAM" id="SignalP"/>
    </source>
</evidence>
<accession>A0A5N7BYT3</accession>
<dbReference type="EMBL" id="ML735301">
    <property type="protein sequence ID" value="KAE8386996.1"/>
    <property type="molecule type" value="Genomic_DNA"/>
</dbReference>
<organism evidence="2">
    <name type="scientific">Petromyces alliaceus</name>
    <name type="common">Aspergillus alliaceus</name>
    <dbReference type="NCBI Taxonomy" id="209559"/>
    <lineage>
        <taxon>Eukaryota</taxon>
        <taxon>Fungi</taxon>
        <taxon>Dikarya</taxon>
        <taxon>Ascomycota</taxon>
        <taxon>Pezizomycotina</taxon>
        <taxon>Eurotiomycetes</taxon>
        <taxon>Eurotiomycetidae</taxon>
        <taxon>Eurotiales</taxon>
        <taxon>Aspergillaceae</taxon>
        <taxon>Aspergillus</taxon>
        <taxon>Aspergillus subgen. Circumdati</taxon>
    </lineage>
</organism>
<name>A0A5N7BYT3_PETAA</name>
<keyword evidence="1" id="KW-0732">Signal</keyword>
<protein>
    <submittedName>
        <fullName evidence="2">Uncharacterized protein</fullName>
    </submittedName>
</protein>
<reference evidence="2" key="1">
    <citation type="submission" date="2019-04" db="EMBL/GenBank/DDBJ databases">
        <title>Friends and foes A comparative genomics studyof 23 Aspergillus species from section Flavi.</title>
        <authorList>
            <consortium name="DOE Joint Genome Institute"/>
            <person name="Kjaerbolling I."/>
            <person name="Vesth T."/>
            <person name="Frisvad J.C."/>
            <person name="Nybo J.L."/>
            <person name="Theobald S."/>
            <person name="Kildgaard S."/>
            <person name="Isbrandt T."/>
            <person name="Kuo A."/>
            <person name="Sato A."/>
            <person name="Lyhne E.K."/>
            <person name="Kogle M.E."/>
            <person name="Wiebenga A."/>
            <person name="Kun R.S."/>
            <person name="Lubbers R.J."/>
            <person name="Makela M.R."/>
            <person name="Barry K."/>
            <person name="Chovatia M."/>
            <person name="Clum A."/>
            <person name="Daum C."/>
            <person name="Haridas S."/>
            <person name="He G."/>
            <person name="LaButti K."/>
            <person name="Lipzen A."/>
            <person name="Mondo S."/>
            <person name="Riley R."/>
            <person name="Salamov A."/>
            <person name="Simmons B.A."/>
            <person name="Magnuson J.K."/>
            <person name="Henrissat B."/>
            <person name="Mortensen U.H."/>
            <person name="Larsen T.O."/>
            <person name="Devries R.P."/>
            <person name="Grigoriev I.V."/>
            <person name="Machida M."/>
            <person name="Baker S.E."/>
            <person name="Andersen M.R."/>
        </authorList>
    </citation>
    <scope>NUCLEOTIDE SEQUENCE [LARGE SCALE GENOMIC DNA]</scope>
    <source>
        <strain evidence="2">IBT 14317</strain>
    </source>
</reference>
<feature type="signal peptide" evidence="1">
    <location>
        <begin position="1"/>
        <end position="20"/>
    </location>
</feature>
<dbReference type="Proteomes" id="UP000326877">
    <property type="component" value="Unassembled WGS sequence"/>
</dbReference>
<proteinExistence type="predicted"/>
<sequence>MKFSIAAAAAAAGLLSAVSAASLPAAFTLVAEGGYTVLTDGEYLYYGGNGTDANHKIAIFHATPDTGAVSYTAEDQTPTGWQNLYVVEKDTAPVGLTRPHSGAVPEGASTVDFSVNDKGLFAHGGNAYFAVEGYGDNPVKTVYWYGRHSSTYRAADLYVKEFK</sequence>
<feature type="chain" id="PRO_5024978102" evidence="1">
    <location>
        <begin position="21"/>
        <end position="163"/>
    </location>
</feature>
<evidence type="ECO:0000313" key="2">
    <source>
        <dbReference type="EMBL" id="KAE8386996.1"/>
    </source>
</evidence>
<dbReference type="OrthoDB" id="5430620at2759"/>